<keyword evidence="1" id="KW-0732">Signal</keyword>
<evidence type="ECO:0000313" key="3">
    <source>
        <dbReference type="Proteomes" id="UP001362999"/>
    </source>
</evidence>
<protein>
    <submittedName>
        <fullName evidence="2">Amidohydro-rel domain-containing protein</fullName>
    </submittedName>
</protein>
<dbReference type="AlphaFoldDB" id="A0AAV9ZGM7"/>
<feature type="signal peptide" evidence="1">
    <location>
        <begin position="1"/>
        <end position="20"/>
    </location>
</feature>
<dbReference type="Proteomes" id="UP001362999">
    <property type="component" value="Unassembled WGS sequence"/>
</dbReference>
<reference evidence="2 3" key="1">
    <citation type="journal article" date="2024" name="J Genomics">
        <title>Draft genome sequencing and assembly of Favolaschia claudopus CIRM-BRFM 2984 isolated from oak limbs.</title>
        <authorList>
            <person name="Navarro D."/>
            <person name="Drula E."/>
            <person name="Chaduli D."/>
            <person name="Cazenave R."/>
            <person name="Ahrendt S."/>
            <person name="Wang J."/>
            <person name="Lipzen A."/>
            <person name="Daum C."/>
            <person name="Barry K."/>
            <person name="Grigoriev I.V."/>
            <person name="Favel A."/>
            <person name="Rosso M.N."/>
            <person name="Martin F."/>
        </authorList>
    </citation>
    <scope>NUCLEOTIDE SEQUENCE [LARGE SCALE GENOMIC DNA]</scope>
    <source>
        <strain evidence="2 3">CIRM-BRFM 2984</strain>
    </source>
</reference>
<sequence>MFAKLSALFIAAAVATGVAAAPTYKNKALVARGQSFDHWGGYSSLDGFDNFYGSDDFSHFHNFNQVVVKQDSELVCHTEQIEIIQQRLAVLQEMAKKIITEQVCEVETQTIVFQQYYASLGGFSHDLTRSSGRHVGYDNSIVSHYGDFYNFDETLSTHDFGFSGHDIGSNYYVPSSNWNQDSSPSSVGSAYQAAQAASFY</sequence>
<organism evidence="2 3">
    <name type="scientific">Favolaschia claudopus</name>
    <dbReference type="NCBI Taxonomy" id="2862362"/>
    <lineage>
        <taxon>Eukaryota</taxon>
        <taxon>Fungi</taxon>
        <taxon>Dikarya</taxon>
        <taxon>Basidiomycota</taxon>
        <taxon>Agaricomycotina</taxon>
        <taxon>Agaricomycetes</taxon>
        <taxon>Agaricomycetidae</taxon>
        <taxon>Agaricales</taxon>
        <taxon>Marasmiineae</taxon>
        <taxon>Mycenaceae</taxon>
        <taxon>Favolaschia</taxon>
    </lineage>
</organism>
<proteinExistence type="predicted"/>
<accession>A0AAV9ZGM7</accession>
<keyword evidence="3" id="KW-1185">Reference proteome</keyword>
<comment type="caution">
    <text evidence="2">The sequence shown here is derived from an EMBL/GenBank/DDBJ whole genome shotgun (WGS) entry which is preliminary data.</text>
</comment>
<feature type="chain" id="PRO_5043877850" evidence="1">
    <location>
        <begin position="21"/>
        <end position="200"/>
    </location>
</feature>
<gene>
    <name evidence="2" type="ORF">R3P38DRAFT_3115525</name>
</gene>
<name>A0AAV9ZGM7_9AGAR</name>
<dbReference type="EMBL" id="JAWWNJ010000154">
    <property type="protein sequence ID" value="KAK6981039.1"/>
    <property type="molecule type" value="Genomic_DNA"/>
</dbReference>
<evidence type="ECO:0000256" key="1">
    <source>
        <dbReference type="SAM" id="SignalP"/>
    </source>
</evidence>
<evidence type="ECO:0000313" key="2">
    <source>
        <dbReference type="EMBL" id="KAK6981039.1"/>
    </source>
</evidence>